<keyword evidence="1" id="KW-0880">Kelch repeat</keyword>
<gene>
    <name evidence="4" type="ORF">PGLA2088_LOCUS27766</name>
</gene>
<dbReference type="Proteomes" id="UP000626109">
    <property type="component" value="Unassembled WGS sequence"/>
</dbReference>
<evidence type="ECO:0000313" key="4">
    <source>
        <dbReference type="EMBL" id="CAE8692184.1"/>
    </source>
</evidence>
<feature type="signal peptide" evidence="3">
    <location>
        <begin position="1"/>
        <end position="35"/>
    </location>
</feature>
<reference evidence="4" key="1">
    <citation type="submission" date="2021-02" db="EMBL/GenBank/DDBJ databases">
        <authorList>
            <person name="Dougan E. K."/>
            <person name="Rhodes N."/>
            <person name="Thang M."/>
            <person name="Chan C."/>
        </authorList>
    </citation>
    <scope>NUCLEOTIDE SEQUENCE</scope>
</reference>
<dbReference type="EMBL" id="CAJNNW010027592">
    <property type="protein sequence ID" value="CAE8692184.1"/>
    <property type="molecule type" value="Genomic_DNA"/>
</dbReference>
<dbReference type="InterPro" id="IPR036034">
    <property type="entry name" value="PDZ_sf"/>
</dbReference>
<proteinExistence type="predicted"/>
<dbReference type="CDD" id="cd00136">
    <property type="entry name" value="PDZ_canonical"/>
    <property type="match status" value="1"/>
</dbReference>
<evidence type="ECO:0008006" key="6">
    <source>
        <dbReference type="Google" id="ProtNLM"/>
    </source>
</evidence>
<protein>
    <recommendedName>
        <fullName evidence="6">PDZ domain-containing protein</fullName>
    </recommendedName>
</protein>
<keyword evidence="3" id="KW-0732">Signal</keyword>
<evidence type="ECO:0000256" key="2">
    <source>
        <dbReference type="ARBA" id="ARBA00022737"/>
    </source>
</evidence>
<dbReference type="SUPFAM" id="SSF117281">
    <property type="entry name" value="Kelch motif"/>
    <property type="match status" value="1"/>
</dbReference>
<sequence length="487" mass="51642">MQSQWLPSAWRPAQPMVRLVLASLMAALLAQPAAALLEHVPENCWCGGFGARAAALWQGVYLVGGIGGGSNMTGPYGSAQRCPSYGLERNNRVLLRRQTTRGRSWEAKQSPSWSAREGFAVVAGTSRLWVIAGRDSSGLLADVWSTQNHGTSWTSSSSSGAFGARERHCALEFQGALLVLGGHSGSAMLQDVWTSTDGSAWTAATLSAFWSARREFGAAVHDGKAYLLGGYDYQDTALADVWTSTDGATWQLQTASAPWGPSIAPGVASFGQRLWLFGGAKVLPTATWKSRPYQQRWAPRKSVVEVSYASKRIALSDLTLSGGNNLVVQVSAVKPGGLAGMNGVKVGDRLVSVASNHQDPDYLQFKTYPAGGLASAPPGSLVLGFTDPRSDDPSLGGVVISQSYEADEKMAYGVDVWSSTDGQAWVLEAEHQFRGLPYCQDTFAVVTAEAGPTGQERQLVVLSGATGDRVYQTLPIGIGAPTPTSHS</sequence>
<dbReference type="SUPFAM" id="SSF50156">
    <property type="entry name" value="PDZ domain-like"/>
    <property type="match status" value="1"/>
</dbReference>
<name>A0A813K6A9_POLGL</name>
<feature type="chain" id="PRO_5032351144" description="PDZ domain-containing protein" evidence="3">
    <location>
        <begin position="36"/>
        <end position="487"/>
    </location>
</feature>
<evidence type="ECO:0000313" key="5">
    <source>
        <dbReference type="Proteomes" id="UP000626109"/>
    </source>
</evidence>
<dbReference type="PANTHER" id="PTHR24412">
    <property type="entry name" value="KELCH PROTEIN"/>
    <property type="match status" value="1"/>
</dbReference>
<dbReference type="Pfam" id="PF24681">
    <property type="entry name" value="Kelch_KLHDC2_KLHL20_DRC7"/>
    <property type="match status" value="1"/>
</dbReference>
<evidence type="ECO:0000256" key="1">
    <source>
        <dbReference type="ARBA" id="ARBA00022441"/>
    </source>
</evidence>
<dbReference type="InterPro" id="IPR015915">
    <property type="entry name" value="Kelch-typ_b-propeller"/>
</dbReference>
<evidence type="ECO:0000256" key="3">
    <source>
        <dbReference type="SAM" id="SignalP"/>
    </source>
</evidence>
<keyword evidence="2" id="KW-0677">Repeat</keyword>
<dbReference type="Gene3D" id="2.120.10.80">
    <property type="entry name" value="Kelch-type beta propeller"/>
    <property type="match status" value="1"/>
</dbReference>
<organism evidence="4 5">
    <name type="scientific">Polarella glacialis</name>
    <name type="common">Dinoflagellate</name>
    <dbReference type="NCBI Taxonomy" id="89957"/>
    <lineage>
        <taxon>Eukaryota</taxon>
        <taxon>Sar</taxon>
        <taxon>Alveolata</taxon>
        <taxon>Dinophyceae</taxon>
        <taxon>Suessiales</taxon>
        <taxon>Suessiaceae</taxon>
        <taxon>Polarella</taxon>
    </lineage>
</organism>
<dbReference type="PANTHER" id="PTHR24412:SF489">
    <property type="entry name" value="RING FINGER DOMAIN AND KELCH REPEAT-CONTAINING PROTEIN DDB_G0271372"/>
    <property type="match status" value="1"/>
</dbReference>
<accession>A0A813K6A9</accession>
<comment type="caution">
    <text evidence="4">The sequence shown here is derived from an EMBL/GenBank/DDBJ whole genome shotgun (WGS) entry which is preliminary data.</text>
</comment>
<dbReference type="AlphaFoldDB" id="A0A813K6A9"/>